<reference evidence="2" key="1">
    <citation type="journal article" date="2023" name="Int. J. Syst. Evol. Microbiol.">
        <title>Sinisalibacter aestuarii sp. nov., isolated from estuarine sediment of the Arakawa River.</title>
        <authorList>
            <person name="Arafat S.T."/>
            <person name="Hirano S."/>
            <person name="Sato A."/>
            <person name="Takeuchi K."/>
            <person name="Yasuda T."/>
            <person name="Terahara T."/>
            <person name="Hamada M."/>
            <person name="Kobayashi T."/>
        </authorList>
    </citation>
    <scope>NUCLEOTIDE SEQUENCE</scope>
    <source>
        <strain evidence="2">B-399</strain>
    </source>
</reference>
<sequence>MSARPDIAAQLAPGEALLWSGHPRPGRRVPLKATAFAAALFTATLLLAVLSWYVAIFRGHLPGSRPLVLGILTLAALFTYAGLRLTVLDRRRARARDGRTAYGITPRRALALTGPYLTELALRPGVAVSLRGGTVIVSDEDATLRFERLDDGAAARDILIRQIEGGA</sequence>
<accession>A0ABQ5LMQ2</accession>
<keyword evidence="3" id="KW-1185">Reference proteome</keyword>
<keyword evidence="1" id="KW-1133">Transmembrane helix</keyword>
<evidence type="ECO:0000313" key="3">
    <source>
        <dbReference type="Proteomes" id="UP001144205"/>
    </source>
</evidence>
<feature type="transmembrane region" description="Helical" evidence="1">
    <location>
        <begin position="33"/>
        <end position="55"/>
    </location>
</feature>
<keyword evidence="1" id="KW-0472">Membrane</keyword>
<dbReference type="RefSeq" id="WP_281840266.1">
    <property type="nucleotide sequence ID" value="NZ_BROH01000001.1"/>
</dbReference>
<name>A0ABQ5LMQ2_9RHOB</name>
<gene>
    <name evidence="2" type="ORF">STA1M1_01690</name>
</gene>
<dbReference type="Proteomes" id="UP001144205">
    <property type="component" value="Unassembled WGS sequence"/>
</dbReference>
<evidence type="ECO:0000256" key="1">
    <source>
        <dbReference type="SAM" id="Phobius"/>
    </source>
</evidence>
<organism evidence="2 3">
    <name type="scientific">Sinisalibacter aestuarii</name>
    <dbReference type="NCBI Taxonomy" id="2949426"/>
    <lineage>
        <taxon>Bacteria</taxon>
        <taxon>Pseudomonadati</taxon>
        <taxon>Pseudomonadota</taxon>
        <taxon>Alphaproteobacteria</taxon>
        <taxon>Rhodobacterales</taxon>
        <taxon>Roseobacteraceae</taxon>
        <taxon>Sinisalibacter</taxon>
    </lineage>
</organism>
<evidence type="ECO:0000313" key="2">
    <source>
        <dbReference type="EMBL" id="GKY86300.1"/>
    </source>
</evidence>
<keyword evidence="1" id="KW-0812">Transmembrane</keyword>
<feature type="transmembrane region" description="Helical" evidence="1">
    <location>
        <begin position="67"/>
        <end position="87"/>
    </location>
</feature>
<comment type="caution">
    <text evidence="2">The sequence shown here is derived from an EMBL/GenBank/DDBJ whole genome shotgun (WGS) entry which is preliminary data.</text>
</comment>
<dbReference type="EMBL" id="BROH01000001">
    <property type="protein sequence ID" value="GKY86300.1"/>
    <property type="molecule type" value="Genomic_DNA"/>
</dbReference>
<proteinExistence type="predicted"/>
<evidence type="ECO:0008006" key="4">
    <source>
        <dbReference type="Google" id="ProtNLM"/>
    </source>
</evidence>
<protein>
    <recommendedName>
        <fullName evidence="4">PH domain-containing protein</fullName>
    </recommendedName>
</protein>